<dbReference type="AlphaFoldDB" id="A0A0S3T379"/>
<dbReference type="EMBL" id="AP015043">
    <property type="protein sequence ID" value="BAT99356.1"/>
    <property type="molecule type" value="Genomic_DNA"/>
</dbReference>
<dbReference type="OrthoDB" id="1937322at2759"/>
<protein>
    <submittedName>
        <fullName evidence="2">Uncharacterized protein</fullName>
    </submittedName>
</protein>
<keyword evidence="1" id="KW-0472">Membrane</keyword>
<gene>
    <name evidence="2" type="primary">Vigan.10G077000</name>
    <name evidence="2" type="ORF">VIGAN_10077000</name>
</gene>
<keyword evidence="3" id="KW-1185">Reference proteome</keyword>
<proteinExistence type="predicted"/>
<keyword evidence="1" id="KW-0812">Transmembrane</keyword>
<evidence type="ECO:0000313" key="2">
    <source>
        <dbReference type="EMBL" id="BAT99356.1"/>
    </source>
</evidence>
<dbReference type="Proteomes" id="UP000291084">
    <property type="component" value="Chromosome 10"/>
</dbReference>
<feature type="transmembrane region" description="Helical" evidence="1">
    <location>
        <begin position="12"/>
        <end position="35"/>
    </location>
</feature>
<sequence length="95" mass="11248">MLNMRVVNEEAYKYLIVVLSRYIVFLTCTFESLMYGNPFSSFLCNRYWSRSRFTSQAICDTLDNNISESFNNVIVHPKAKLIITMLEDIRLYLMK</sequence>
<accession>A0A0S3T379</accession>
<evidence type="ECO:0000313" key="3">
    <source>
        <dbReference type="Proteomes" id="UP000291084"/>
    </source>
</evidence>
<reference evidence="2 3" key="1">
    <citation type="journal article" date="2015" name="Sci. Rep.">
        <title>The power of single molecule real-time sequencing technology in the de novo assembly of a eukaryotic genome.</title>
        <authorList>
            <person name="Sakai H."/>
            <person name="Naito K."/>
            <person name="Ogiso-Tanaka E."/>
            <person name="Takahashi Y."/>
            <person name="Iseki K."/>
            <person name="Muto C."/>
            <person name="Satou K."/>
            <person name="Teruya K."/>
            <person name="Shiroma A."/>
            <person name="Shimoji M."/>
            <person name="Hirano T."/>
            <person name="Itoh T."/>
            <person name="Kaga A."/>
            <person name="Tomooka N."/>
        </authorList>
    </citation>
    <scope>NUCLEOTIDE SEQUENCE [LARGE SCALE GENOMIC DNA]</scope>
    <source>
        <strain evidence="3">cv. Shumari</strain>
    </source>
</reference>
<organism evidence="2 3">
    <name type="scientific">Vigna angularis var. angularis</name>
    <dbReference type="NCBI Taxonomy" id="157739"/>
    <lineage>
        <taxon>Eukaryota</taxon>
        <taxon>Viridiplantae</taxon>
        <taxon>Streptophyta</taxon>
        <taxon>Embryophyta</taxon>
        <taxon>Tracheophyta</taxon>
        <taxon>Spermatophyta</taxon>
        <taxon>Magnoliopsida</taxon>
        <taxon>eudicotyledons</taxon>
        <taxon>Gunneridae</taxon>
        <taxon>Pentapetalae</taxon>
        <taxon>rosids</taxon>
        <taxon>fabids</taxon>
        <taxon>Fabales</taxon>
        <taxon>Fabaceae</taxon>
        <taxon>Papilionoideae</taxon>
        <taxon>50 kb inversion clade</taxon>
        <taxon>NPAAA clade</taxon>
        <taxon>indigoferoid/millettioid clade</taxon>
        <taxon>Phaseoleae</taxon>
        <taxon>Vigna</taxon>
    </lineage>
</organism>
<evidence type="ECO:0000256" key="1">
    <source>
        <dbReference type="SAM" id="Phobius"/>
    </source>
</evidence>
<name>A0A0S3T379_PHAAN</name>
<keyword evidence="1" id="KW-1133">Transmembrane helix</keyword>